<accession>A0AAD5K210</accession>
<proteinExistence type="predicted"/>
<dbReference type="EMBL" id="JAIXMP010000042">
    <property type="protein sequence ID" value="KAI9247497.1"/>
    <property type="molecule type" value="Genomic_DNA"/>
</dbReference>
<sequence length="205" mass="23027">MEILAIYIDVFIAREPHVDDCGHKNFESLTSVLEAKLLEQRDFGNPHYQFVVRWDPLGMLAISGYYGKLGDTRKTAFSGSSLPAIITKELSRERNGFALVQSSGDFDKSMNGMPGQTSGTSNNVPYHNLEIDLRCHNNQYQCNANFQVLYSNHQLVFSICSLDKDSSMGDVLQIKREGSSSWSSWPSIFSKVTLMLGCFTVEKYS</sequence>
<reference evidence="1" key="1">
    <citation type="journal article" date="2022" name="IScience">
        <title>Evolution of zygomycete secretomes and the origins of terrestrial fungal ecologies.</title>
        <authorList>
            <person name="Chang Y."/>
            <person name="Wang Y."/>
            <person name="Mondo S."/>
            <person name="Ahrendt S."/>
            <person name="Andreopoulos W."/>
            <person name="Barry K."/>
            <person name="Beard J."/>
            <person name="Benny G.L."/>
            <person name="Blankenship S."/>
            <person name="Bonito G."/>
            <person name="Cuomo C."/>
            <person name="Desiro A."/>
            <person name="Gervers K.A."/>
            <person name="Hundley H."/>
            <person name="Kuo A."/>
            <person name="LaButti K."/>
            <person name="Lang B.F."/>
            <person name="Lipzen A."/>
            <person name="O'Donnell K."/>
            <person name="Pangilinan J."/>
            <person name="Reynolds N."/>
            <person name="Sandor L."/>
            <person name="Smith M.E."/>
            <person name="Tsang A."/>
            <person name="Grigoriev I.V."/>
            <person name="Stajich J.E."/>
            <person name="Spatafora J.W."/>
        </authorList>
    </citation>
    <scope>NUCLEOTIDE SEQUENCE</scope>
    <source>
        <strain evidence="1">RSA 2281</strain>
    </source>
</reference>
<protein>
    <submittedName>
        <fullName evidence="1">Uncharacterized protein</fullName>
    </submittedName>
</protein>
<dbReference type="Proteomes" id="UP001209540">
    <property type="component" value="Unassembled WGS sequence"/>
</dbReference>
<name>A0AAD5K210_9FUNG</name>
<evidence type="ECO:0000313" key="1">
    <source>
        <dbReference type="EMBL" id="KAI9247497.1"/>
    </source>
</evidence>
<gene>
    <name evidence="1" type="ORF">BDA99DRAFT_565171</name>
</gene>
<evidence type="ECO:0000313" key="2">
    <source>
        <dbReference type="Proteomes" id="UP001209540"/>
    </source>
</evidence>
<reference evidence="1" key="2">
    <citation type="submission" date="2023-02" db="EMBL/GenBank/DDBJ databases">
        <authorList>
            <consortium name="DOE Joint Genome Institute"/>
            <person name="Mondo S.J."/>
            <person name="Chang Y."/>
            <person name="Wang Y."/>
            <person name="Ahrendt S."/>
            <person name="Andreopoulos W."/>
            <person name="Barry K."/>
            <person name="Beard J."/>
            <person name="Benny G.L."/>
            <person name="Blankenship S."/>
            <person name="Bonito G."/>
            <person name="Cuomo C."/>
            <person name="Desiro A."/>
            <person name="Gervers K.A."/>
            <person name="Hundley H."/>
            <person name="Kuo A."/>
            <person name="LaButti K."/>
            <person name="Lang B.F."/>
            <person name="Lipzen A."/>
            <person name="O'Donnell K."/>
            <person name="Pangilinan J."/>
            <person name="Reynolds N."/>
            <person name="Sandor L."/>
            <person name="Smith M.W."/>
            <person name="Tsang A."/>
            <person name="Grigoriev I.V."/>
            <person name="Stajich J.E."/>
            <person name="Spatafora J.W."/>
        </authorList>
    </citation>
    <scope>NUCLEOTIDE SEQUENCE</scope>
    <source>
        <strain evidence="1">RSA 2281</strain>
    </source>
</reference>
<organism evidence="1 2">
    <name type="scientific">Phascolomyces articulosus</name>
    <dbReference type="NCBI Taxonomy" id="60185"/>
    <lineage>
        <taxon>Eukaryota</taxon>
        <taxon>Fungi</taxon>
        <taxon>Fungi incertae sedis</taxon>
        <taxon>Mucoromycota</taxon>
        <taxon>Mucoromycotina</taxon>
        <taxon>Mucoromycetes</taxon>
        <taxon>Mucorales</taxon>
        <taxon>Lichtheimiaceae</taxon>
        <taxon>Phascolomyces</taxon>
    </lineage>
</organism>
<dbReference type="AlphaFoldDB" id="A0AAD5K210"/>
<comment type="caution">
    <text evidence="1">The sequence shown here is derived from an EMBL/GenBank/DDBJ whole genome shotgun (WGS) entry which is preliminary data.</text>
</comment>
<keyword evidence="2" id="KW-1185">Reference proteome</keyword>